<dbReference type="RefSeq" id="WP_152119549.1">
    <property type="nucleotide sequence ID" value="NZ_QJOW01000002.1"/>
</dbReference>
<evidence type="ECO:0000313" key="4">
    <source>
        <dbReference type="Proteomes" id="UP000326207"/>
    </source>
</evidence>
<organism evidence="1 6">
    <name type="scientific">Halosegnis rubeus</name>
    <dbReference type="NCBI Taxonomy" id="2212850"/>
    <lineage>
        <taxon>Archaea</taxon>
        <taxon>Methanobacteriati</taxon>
        <taxon>Methanobacteriota</taxon>
        <taxon>Stenosarchaea group</taxon>
        <taxon>Halobacteria</taxon>
        <taxon>Halobacteriales</taxon>
        <taxon>Natronomonadaceae</taxon>
        <taxon>Halosegnis</taxon>
    </lineage>
</organism>
<keyword evidence="6" id="KW-1185">Reference proteome</keyword>
<dbReference type="Proteomes" id="UP000326302">
    <property type="component" value="Unassembled WGS sequence"/>
</dbReference>
<sequence>MSETPYEQFLAGQRHDDILVFLHEQSVGDPEALAGVAEDVGPGVALVLPGDRGSEVLGEVVGIDPMDFAGVAMDTDGDIRRDCTGGTCPEGTGDAHRVKFVFAFTEAQNEEVGGIYAEGDVLHAYAACECGQTYSDKWVIGEE</sequence>
<name>A0A5N5UBU3_9EURY</name>
<evidence type="ECO:0000313" key="5">
    <source>
        <dbReference type="Proteomes" id="UP000326302"/>
    </source>
</evidence>
<dbReference type="EMBL" id="QKKZ01000001">
    <property type="protein sequence ID" value="KAB7516125.1"/>
    <property type="molecule type" value="Genomic_DNA"/>
</dbReference>
<dbReference type="Proteomes" id="UP000326865">
    <property type="component" value="Unassembled WGS sequence"/>
</dbReference>
<dbReference type="OrthoDB" id="300179at2157"/>
<protein>
    <submittedName>
        <fullName evidence="1">Uncharacterized protein</fullName>
    </submittedName>
</protein>
<dbReference type="InterPro" id="IPR043830">
    <property type="entry name" value="DUF5807"/>
</dbReference>
<dbReference type="AlphaFoldDB" id="A0A5N5UBU3"/>
<gene>
    <name evidence="1" type="ORF">DM867_03015</name>
    <name evidence="2" type="ORF">DMP03_04630</name>
    <name evidence="3" type="ORF">DP108_02885</name>
</gene>
<reference evidence="4 5" key="1">
    <citation type="submission" date="2019-10" db="EMBL/GenBank/DDBJ databases">
        <title>Unraveling microbial dark matter from salterns through culturing: the case of the genus Halosegnis.</title>
        <authorList>
            <person name="Duran-Viseras A."/>
            <person name="Andrei A.-S."/>
            <person name="Vera-Gargallo B."/>
            <person name="Ghai R."/>
            <person name="Sanchez-Porro C."/>
            <person name="Ventosa A."/>
        </authorList>
    </citation>
    <scope>NUCLEOTIDE SEQUENCE [LARGE SCALE GENOMIC DNA]</scope>
    <source>
        <strain evidence="2 5">F17-44</strain>
        <strain evidence="1 6">F18-79</strain>
        <strain evidence="3 4">F19-13</strain>
    </source>
</reference>
<dbReference type="Pfam" id="PF19123">
    <property type="entry name" value="DUF5807"/>
    <property type="match status" value="1"/>
</dbReference>
<evidence type="ECO:0000313" key="3">
    <source>
        <dbReference type="EMBL" id="KAB7520208.1"/>
    </source>
</evidence>
<evidence type="ECO:0000313" key="2">
    <source>
        <dbReference type="EMBL" id="KAB7516661.1"/>
    </source>
</evidence>
<accession>A0A5N5UG47</accession>
<accession>A0A5N5UMV3</accession>
<evidence type="ECO:0000313" key="1">
    <source>
        <dbReference type="EMBL" id="KAB7516125.1"/>
    </source>
</evidence>
<proteinExistence type="predicted"/>
<dbReference type="Proteomes" id="UP000326207">
    <property type="component" value="Unassembled WGS sequence"/>
</dbReference>
<dbReference type="EMBL" id="QMDY01000001">
    <property type="protein sequence ID" value="KAB7520208.1"/>
    <property type="molecule type" value="Genomic_DNA"/>
</dbReference>
<accession>A0A5N5UBU3</accession>
<evidence type="ECO:0000313" key="6">
    <source>
        <dbReference type="Proteomes" id="UP000326865"/>
    </source>
</evidence>
<dbReference type="EMBL" id="QJOW01000002">
    <property type="protein sequence ID" value="KAB7516661.1"/>
    <property type="molecule type" value="Genomic_DNA"/>
</dbReference>
<comment type="caution">
    <text evidence="1">The sequence shown here is derived from an EMBL/GenBank/DDBJ whole genome shotgun (WGS) entry which is preliminary data.</text>
</comment>